<feature type="compositionally biased region" description="Basic and acidic residues" evidence="1">
    <location>
        <begin position="110"/>
        <end position="120"/>
    </location>
</feature>
<sequence>MKTRSMLISASVLALFVVAMPNNAFASPNEEALKTNIKTKQNIKGAINRQATIKQTTITKEQKTISKADKAKDTNKKQDNSQSKRVVDLPDQANSKAKEAINKTVKSTNKKTDQVVKESRSPQIKSKNRPSQETISESDRTNDNQLNRKKEVVETNLTGAEFEQKDDFTKEENSVASEIKVEGQAEREENQEKNVPFGKREFPHLLSLLPLQSATKMPSINKDIVNAGPYWFAPLTSVVDGKEVNVTEGFLSRQFIYRNQWVNAPPSPPPKTYLFFYENSKQILTNS</sequence>
<feature type="region of interest" description="Disordered" evidence="1">
    <location>
        <begin position="60"/>
        <end position="193"/>
    </location>
</feature>
<dbReference type="EMBL" id="JAMQKB010000012">
    <property type="protein sequence ID" value="MDC3425268.1"/>
    <property type="molecule type" value="Genomic_DNA"/>
</dbReference>
<feature type="compositionally biased region" description="Basic and acidic residues" evidence="1">
    <location>
        <begin position="60"/>
        <end position="79"/>
    </location>
</feature>
<keyword evidence="2" id="KW-0732">Signal</keyword>
<gene>
    <name evidence="3" type="ORF">NC797_12220</name>
</gene>
<organism evidence="3 4">
    <name type="scientific">Terrihalobacillus insolitus</name>
    <dbReference type="NCBI Taxonomy" id="2950438"/>
    <lineage>
        <taxon>Bacteria</taxon>
        <taxon>Bacillati</taxon>
        <taxon>Bacillota</taxon>
        <taxon>Bacilli</taxon>
        <taxon>Bacillales</taxon>
        <taxon>Bacillaceae</taxon>
        <taxon>Terrihalobacillus</taxon>
    </lineage>
</organism>
<dbReference type="Proteomes" id="UP001145050">
    <property type="component" value="Unassembled WGS sequence"/>
</dbReference>
<accession>A0A9X3WVD6</accession>
<evidence type="ECO:0000313" key="4">
    <source>
        <dbReference type="Proteomes" id="UP001145050"/>
    </source>
</evidence>
<protein>
    <submittedName>
        <fullName evidence="3">Uncharacterized protein</fullName>
    </submittedName>
</protein>
<feature type="chain" id="PRO_5040741966" evidence="2">
    <location>
        <begin position="27"/>
        <end position="287"/>
    </location>
</feature>
<evidence type="ECO:0000256" key="1">
    <source>
        <dbReference type="SAM" id="MobiDB-lite"/>
    </source>
</evidence>
<evidence type="ECO:0000313" key="3">
    <source>
        <dbReference type="EMBL" id="MDC3425268.1"/>
    </source>
</evidence>
<evidence type="ECO:0000256" key="2">
    <source>
        <dbReference type="SAM" id="SignalP"/>
    </source>
</evidence>
<name>A0A9X3WVD6_9BACI</name>
<feature type="compositionally biased region" description="Polar residues" evidence="1">
    <location>
        <begin position="121"/>
        <end position="135"/>
    </location>
</feature>
<keyword evidence="4" id="KW-1185">Reference proteome</keyword>
<feature type="signal peptide" evidence="2">
    <location>
        <begin position="1"/>
        <end position="26"/>
    </location>
</feature>
<dbReference type="AlphaFoldDB" id="A0A9X3WVD6"/>
<dbReference type="RefSeq" id="WP_272437076.1">
    <property type="nucleotide sequence ID" value="NZ_JAMQKB010000012.1"/>
</dbReference>
<feature type="compositionally biased region" description="Basic and acidic residues" evidence="1">
    <location>
        <begin position="162"/>
        <end position="193"/>
    </location>
</feature>
<feature type="compositionally biased region" description="Basic and acidic residues" evidence="1">
    <location>
        <begin position="137"/>
        <end position="153"/>
    </location>
</feature>
<proteinExistence type="predicted"/>
<reference evidence="3" key="1">
    <citation type="submission" date="2022-06" db="EMBL/GenBank/DDBJ databases">
        <title>Aquibacillus sp. a new bacterium isolated from soil saline samples.</title>
        <authorList>
            <person name="Galisteo C."/>
            <person name="De La Haba R."/>
            <person name="Sanchez-Porro C."/>
            <person name="Ventosa A."/>
        </authorList>
    </citation>
    <scope>NUCLEOTIDE SEQUENCE</scope>
    <source>
        <strain evidence="3">3ASR75-11</strain>
    </source>
</reference>
<comment type="caution">
    <text evidence="3">The sequence shown here is derived from an EMBL/GenBank/DDBJ whole genome shotgun (WGS) entry which is preliminary data.</text>
</comment>